<protein>
    <submittedName>
        <fullName evidence="1">Uncharacterized protein</fullName>
    </submittedName>
</protein>
<dbReference type="RefSeq" id="WP_127821980.1">
    <property type="nucleotide sequence ID" value="NZ_SRKT02000008.1"/>
</dbReference>
<evidence type="ECO:0000313" key="1">
    <source>
        <dbReference type="EMBL" id="RVU87956.1"/>
    </source>
</evidence>
<reference evidence="1" key="1">
    <citation type="submission" date="2018-12" db="EMBL/GenBank/DDBJ databases">
        <title>Draft genome sequence of Flaovobacterium columnare BGFS27 isolated from channel catfish in Alabama.</title>
        <authorList>
            <person name="Cai W."/>
            <person name="Arias C."/>
        </authorList>
    </citation>
    <scope>NUCLEOTIDE SEQUENCE [LARGE SCALE GENOMIC DNA]</scope>
    <source>
        <strain evidence="1">BGFS27</strain>
    </source>
</reference>
<name>A0AA94JNW5_9FLAO</name>
<sequence length="205" mass="24504">MKLHFNQIKNEFELKYPVIKEFVIKEYCISPTSEMFANWYFDERYFPTKNNYRLGVKISDQDILDFCSEYAFELKIKSNNISINISDKNKAEISEIIIPYLTNFNYKASLENDLINDLSFILQEHELPLNLTKVGNNELEFKAESIRYCFYQIYLLKKNKIIKDLLVTYLHKKFSLFDNVDFNENDISQSTTHKKFSTKPLYYPK</sequence>
<gene>
    <name evidence="1" type="ORF">EJB19_06980</name>
</gene>
<accession>A0AA94JNW5</accession>
<organism evidence="1">
    <name type="scientific">Flavobacterium columnare</name>
    <dbReference type="NCBI Taxonomy" id="996"/>
    <lineage>
        <taxon>Bacteria</taxon>
        <taxon>Pseudomonadati</taxon>
        <taxon>Bacteroidota</taxon>
        <taxon>Flavobacteriia</taxon>
        <taxon>Flavobacteriales</taxon>
        <taxon>Flavobacteriaceae</taxon>
        <taxon>Flavobacterium</taxon>
    </lineage>
</organism>
<dbReference type="AlphaFoldDB" id="A0AA94JNW5"/>
<dbReference type="EMBL" id="RWGX01000004">
    <property type="protein sequence ID" value="RVU87956.1"/>
    <property type="molecule type" value="Genomic_DNA"/>
</dbReference>
<proteinExistence type="predicted"/>
<comment type="caution">
    <text evidence="1">The sequence shown here is derived from an EMBL/GenBank/DDBJ whole genome shotgun (WGS) entry which is preliminary data.</text>
</comment>